<reference evidence="8 9" key="1">
    <citation type="journal article" date="2024" name="Nat. Commun.">
        <title>Phylogenomics reveals the evolutionary origins of lichenization in chlorophyte algae.</title>
        <authorList>
            <person name="Puginier C."/>
            <person name="Libourel C."/>
            <person name="Otte J."/>
            <person name="Skaloud P."/>
            <person name="Haon M."/>
            <person name="Grisel S."/>
            <person name="Petersen M."/>
            <person name="Berrin J.G."/>
            <person name="Delaux P.M."/>
            <person name="Dal Grande F."/>
            <person name="Keller J."/>
        </authorList>
    </citation>
    <scope>NUCLEOTIDE SEQUENCE [LARGE SCALE GENOMIC DNA]</scope>
    <source>
        <strain evidence="8 9">SAG 245.80</strain>
    </source>
</reference>
<keyword evidence="3" id="KW-0378">Hydrolase</keyword>
<dbReference type="GO" id="GO:0009044">
    <property type="term" value="F:xylan 1,4-beta-xylosidase activity"/>
    <property type="evidence" value="ECO:0007669"/>
    <property type="project" value="InterPro"/>
</dbReference>
<dbReference type="EMBL" id="JALJOU010000022">
    <property type="protein sequence ID" value="KAK9837275.1"/>
    <property type="molecule type" value="Genomic_DNA"/>
</dbReference>
<evidence type="ECO:0000256" key="4">
    <source>
        <dbReference type="ARBA" id="ARBA00023295"/>
    </source>
</evidence>
<dbReference type="Pfam" id="PF00933">
    <property type="entry name" value="Glyco_hydro_3"/>
    <property type="match status" value="1"/>
</dbReference>
<dbReference type="PRINTS" id="PR00133">
    <property type="entry name" value="GLHYDRLASE3"/>
</dbReference>
<dbReference type="InterPro" id="IPR036962">
    <property type="entry name" value="Glyco_hydro_3_N_sf"/>
</dbReference>
<comment type="similarity">
    <text evidence="1">Belongs to the glycosyl hydrolase 3 family.</text>
</comment>
<evidence type="ECO:0000259" key="6">
    <source>
        <dbReference type="Pfam" id="PF00933"/>
    </source>
</evidence>
<dbReference type="SUPFAM" id="SSF51445">
    <property type="entry name" value="(Trans)glycosidases"/>
    <property type="match status" value="1"/>
</dbReference>
<organism evidence="8 9">
    <name type="scientific">Elliptochloris bilobata</name>
    <dbReference type="NCBI Taxonomy" id="381761"/>
    <lineage>
        <taxon>Eukaryota</taxon>
        <taxon>Viridiplantae</taxon>
        <taxon>Chlorophyta</taxon>
        <taxon>core chlorophytes</taxon>
        <taxon>Trebouxiophyceae</taxon>
        <taxon>Trebouxiophyceae incertae sedis</taxon>
        <taxon>Elliptochloris clade</taxon>
        <taxon>Elliptochloris</taxon>
    </lineage>
</organism>
<keyword evidence="9" id="KW-1185">Reference proteome</keyword>
<proteinExistence type="inferred from homology"/>
<dbReference type="InterPro" id="IPR001764">
    <property type="entry name" value="Glyco_hydro_3_N"/>
</dbReference>
<dbReference type="SUPFAM" id="SSF52279">
    <property type="entry name" value="Beta-D-glucan exohydrolase, C-terminal domain"/>
    <property type="match status" value="1"/>
</dbReference>
<dbReference type="GO" id="GO:0046556">
    <property type="term" value="F:alpha-L-arabinofuranosidase activity"/>
    <property type="evidence" value="ECO:0007669"/>
    <property type="project" value="TreeGrafter"/>
</dbReference>
<dbReference type="InterPro" id="IPR013783">
    <property type="entry name" value="Ig-like_fold"/>
</dbReference>
<dbReference type="AlphaFoldDB" id="A0AAW1RUF0"/>
<evidence type="ECO:0000313" key="8">
    <source>
        <dbReference type="EMBL" id="KAK9837275.1"/>
    </source>
</evidence>
<evidence type="ECO:0000256" key="3">
    <source>
        <dbReference type="ARBA" id="ARBA00022801"/>
    </source>
</evidence>
<feature type="chain" id="PRO_5043923587" evidence="5">
    <location>
        <begin position="17"/>
        <end position="726"/>
    </location>
</feature>
<comment type="caution">
    <text evidence="8">The sequence shown here is derived from an EMBL/GenBank/DDBJ whole genome shotgun (WGS) entry which is preliminary data.</text>
</comment>
<dbReference type="InterPro" id="IPR036881">
    <property type="entry name" value="Glyco_hydro_3_C_sf"/>
</dbReference>
<protein>
    <submittedName>
        <fullName evidence="8">Uncharacterized protein</fullName>
    </submittedName>
</protein>
<dbReference type="PANTHER" id="PTHR42721">
    <property type="entry name" value="SUGAR HYDROLASE-RELATED"/>
    <property type="match status" value="1"/>
</dbReference>
<keyword evidence="2 5" id="KW-0732">Signal</keyword>
<dbReference type="Proteomes" id="UP001445335">
    <property type="component" value="Unassembled WGS sequence"/>
</dbReference>
<dbReference type="PANTHER" id="PTHR42721:SF3">
    <property type="entry name" value="BETA-D-XYLOSIDASE 5-RELATED"/>
    <property type="match status" value="1"/>
</dbReference>
<dbReference type="Gene3D" id="2.60.40.10">
    <property type="entry name" value="Immunoglobulins"/>
    <property type="match status" value="1"/>
</dbReference>
<sequence>MLAACVFLSPRAPVLASLGSWRDPDAPLGVRVEDLLQRLTLAEKVEQLSAARDAVGAIPRLGIPAFQGWNECLHGVWDLFSDANRPPTVFPAPIALAAAFDADLLHRVAGAIGDETRAKANIYLAKENKVRMLNCFAPNINIARDPRWGRGHETYGEDPFLTGRMATAFVRGLQGNDSTYIKVAATCKHFAAYSLEAAEGFTRQTFDAHVNERDMHASYGPAFKACIQEARVESVMCSYNSVNGKPACASPELLQGTLRGVYGFQGVIVSDCGAVDSIFHLHEYTNSSAEGHAAALLAGTDAACVSFQELPEAVRRGLIVEADIDAALQRYLAARFRLGVFDPPERLPWAKMGPGDVGSNQNEDLALEAARKGIVLLKNRHAALPLDAGRLRRVVLVGPHANASEHMLGNYYGRPARVVTPLQAFQEALGPEHVGYQRGAFLEGWGGDGEMDGAAFDCRDSDACIIFLGLSALGVSDYHPPLYNEHGEYALWSPHDEAEGYDRVSLRLPGMQEGLLQHLARLTDTPLVLVLVHGSAVDVAWAEASPRVGAILSAFYPGQMGGQAIADIILGKEAPSGRLPVTFYYRNYTDQISAAEMDMVRWPGRTHRYVKVPVIYPFGHGLSYTEWRYSGLQATPRRHPGAASSAQSYNVSVMLTNAGDREAEEVVLLVLTCRPAQRASAEERAAFDLPGRSLRGFQRIALRPGESKLVRFELGGADFAEVLVQR</sequence>
<feature type="domain" description="Glycoside hydrolase family 3 N-terminal" evidence="6">
    <location>
        <begin position="43"/>
        <end position="332"/>
    </location>
</feature>
<evidence type="ECO:0000256" key="2">
    <source>
        <dbReference type="ARBA" id="ARBA00022729"/>
    </source>
</evidence>
<evidence type="ECO:0000256" key="1">
    <source>
        <dbReference type="ARBA" id="ARBA00005336"/>
    </source>
</evidence>
<dbReference type="GO" id="GO:0031222">
    <property type="term" value="P:arabinan catabolic process"/>
    <property type="evidence" value="ECO:0007669"/>
    <property type="project" value="TreeGrafter"/>
</dbReference>
<name>A0AAW1RUF0_9CHLO</name>
<gene>
    <name evidence="8" type="ORF">WJX81_002841</name>
</gene>
<evidence type="ECO:0000256" key="5">
    <source>
        <dbReference type="SAM" id="SignalP"/>
    </source>
</evidence>
<dbReference type="Pfam" id="PF01915">
    <property type="entry name" value="Glyco_hydro_3_C"/>
    <property type="match status" value="1"/>
</dbReference>
<dbReference type="Gene3D" id="3.20.20.300">
    <property type="entry name" value="Glycoside hydrolase, family 3, N-terminal domain"/>
    <property type="match status" value="1"/>
</dbReference>
<accession>A0AAW1RUF0</accession>
<evidence type="ECO:0000259" key="7">
    <source>
        <dbReference type="Pfam" id="PF01915"/>
    </source>
</evidence>
<dbReference type="InterPro" id="IPR002772">
    <property type="entry name" value="Glyco_hydro_3_C"/>
</dbReference>
<dbReference type="InterPro" id="IPR044993">
    <property type="entry name" value="BXL"/>
</dbReference>
<dbReference type="Gene3D" id="3.40.50.1700">
    <property type="entry name" value="Glycoside hydrolase family 3 C-terminal domain"/>
    <property type="match status" value="1"/>
</dbReference>
<dbReference type="GO" id="GO:0045493">
    <property type="term" value="P:xylan catabolic process"/>
    <property type="evidence" value="ECO:0007669"/>
    <property type="project" value="InterPro"/>
</dbReference>
<feature type="signal peptide" evidence="5">
    <location>
        <begin position="1"/>
        <end position="16"/>
    </location>
</feature>
<feature type="domain" description="Glycoside hydrolase family 3 C-terminal" evidence="7">
    <location>
        <begin position="374"/>
        <end position="624"/>
    </location>
</feature>
<dbReference type="InterPro" id="IPR017853">
    <property type="entry name" value="GH"/>
</dbReference>
<keyword evidence="4" id="KW-0326">Glycosidase</keyword>
<evidence type="ECO:0000313" key="9">
    <source>
        <dbReference type="Proteomes" id="UP001445335"/>
    </source>
</evidence>